<keyword evidence="3" id="KW-1185">Reference proteome</keyword>
<dbReference type="GO" id="GO:0009086">
    <property type="term" value="P:methionine biosynthetic process"/>
    <property type="evidence" value="ECO:0007669"/>
    <property type="project" value="InterPro"/>
</dbReference>
<dbReference type="Proteomes" id="UP000183028">
    <property type="component" value="Unassembled WGS sequence"/>
</dbReference>
<evidence type="ECO:0000259" key="1">
    <source>
        <dbReference type="Pfam" id="PF01717"/>
    </source>
</evidence>
<dbReference type="STRING" id="322505.SAMN04487836_10636"/>
<dbReference type="NCBIfam" id="NF005085">
    <property type="entry name" value="PRK06520.1"/>
    <property type="match status" value="1"/>
</dbReference>
<evidence type="ECO:0000313" key="3">
    <source>
        <dbReference type="Proteomes" id="UP000183028"/>
    </source>
</evidence>
<evidence type="ECO:0000313" key="2">
    <source>
        <dbReference type="EMBL" id="SEJ10563.1"/>
    </source>
</evidence>
<name>A0A1H6W0Y3_9FIRM</name>
<dbReference type="GO" id="GO:0003871">
    <property type="term" value="F:5-methyltetrahydropteroyltriglutamate-homocysteine S-methyltransferase activity"/>
    <property type="evidence" value="ECO:0007669"/>
    <property type="project" value="InterPro"/>
</dbReference>
<gene>
    <name evidence="2" type="ORF">SAMN04487834_10571</name>
</gene>
<dbReference type="PANTHER" id="PTHR43844:SF1">
    <property type="entry name" value="METHIONINE SYNTHASE"/>
    <property type="match status" value="1"/>
</dbReference>
<dbReference type="AlphaFoldDB" id="A0A1H6W0Y3"/>
<protein>
    <submittedName>
        <fullName evidence="2">Methionine synthase II (Cobalamin-independent)</fullName>
    </submittedName>
</protein>
<organism evidence="2 3">
    <name type="scientific">Sharpea azabuensis</name>
    <dbReference type="NCBI Taxonomy" id="322505"/>
    <lineage>
        <taxon>Bacteria</taxon>
        <taxon>Bacillati</taxon>
        <taxon>Bacillota</taxon>
        <taxon>Erysipelotrichia</taxon>
        <taxon>Erysipelotrichales</taxon>
        <taxon>Coprobacillaceae</taxon>
        <taxon>Sharpea</taxon>
    </lineage>
</organism>
<feature type="domain" description="Cobalamin-independent methionine synthase MetE C-terminal/archaeal" evidence="1">
    <location>
        <begin position="15"/>
        <end position="73"/>
    </location>
</feature>
<dbReference type="Gene3D" id="3.20.20.210">
    <property type="match status" value="1"/>
</dbReference>
<accession>A0A1H6W0Y3</accession>
<sequence length="374" mass="42780">MSITYDRKTPHRFDVVGSYLRPEYLKEARKNYKAGKISEEELHKVEDEAITDLIHKQKEAGLGVLTDGEFRRETWHLDFMWAFEGVGHQPTTTGLPFAGEDAMIDDTYLTGKLGYKHHPFVDHFKFVQSFEDDKTVAKQTILAPAQFLEQFEMPFALENTLKYYDNLDDFHEDVIKVYRAFINELYAAGCRNLQLDDCSWGLLVDPRGPQFFNTDQAGLDKIKQEFLDINNAVIDNQPSDLTITTHVCRGNFHSTYAASGGYDDVASFLFEKENVDAYFLEFDDARSGGFEPLKYVSGDKKVVLGLVTTKSPLLEKKEDIIARIHEASKYVPLDRLYLSPQCGFASCEIGNKLTEHEQWKKIQLVKLVAQEVWG</sequence>
<dbReference type="CDD" id="cd03311">
    <property type="entry name" value="CIMS_C_terminal_like"/>
    <property type="match status" value="1"/>
</dbReference>
<proteinExistence type="predicted"/>
<reference evidence="3" key="1">
    <citation type="submission" date="2016-10" db="EMBL/GenBank/DDBJ databases">
        <authorList>
            <person name="Varghese N."/>
            <person name="Submissions S."/>
        </authorList>
    </citation>
    <scope>NUCLEOTIDE SEQUENCE [LARGE SCALE GENOMIC DNA]</scope>
    <source>
        <strain evidence="3">DSM 20406</strain>
    </source>
</reference>
<dbReference type="SUPFAM" id="SSF51726">
    <property type="entry name" value="UROD/MetE-like"/>
    <property type="match status" value="1"/>
</dbReference>
<dbReference type="EMBL" id="FNYK01000057">
    <property type="protein sequence ID" value="SEJ10563.1"/>
    <property type="molecule type" value="Genomic_DNA"/>
</dbReference>
<dbReference type="PANTHER" id="PTHR43844">
    <property type="entry name" value="METHIONINE SYNTHASE"/>
    <property type="match status" value="1"/>
</dbReference>
<dbReference type="OrthoDB" id="6430685at2"/>
<dbReference type="GO" id="GO:0008270">
    <property type="term" value="F:zinc ion binding"/>
    <property type="evidence" value="ECO:0007669"/>
    <property type="project" value="InterPro"/>
</dbReference>
<dbReference type="Pfam" id="PF01717">
    <property type="entry name" value="Meth_synt_2"/>
    <property type="match status" value="2"/>
</dbReference>
<dbReference type="InterPro" id="IPR038071">
    <property type="entry name" value="UROD/MetE-like_sf"/>
</dbReference>
<dbReference type="InterPro" id="IPR002629">
    <property type="entry name" value="Met_Synth_C/arc"/>
</dbReference>
<dbReference type="eggNOG" id="COG0620">
    <property type="taxonomic scope" value="Bacteria"/>
</dbReference>
<feature type="domain" description="Cobalamin-independent methionine synthase MetE C-terminal/archaeal" evidence="1">
    <location>
        <begin position="172"/>
        <end position="347"/>
    </location>
</feature>
<dbReference type="RefSeq" id="WP_074732578.1">
    <property type="nucleotide sequence ID" value="NZ_FNYK01000057.1"/>
</dbReference>